<sequence length="221" mass="25557">MDQRSSNFVGGKLKLKKKIKKISKSKKSNDNTDKKYKDEINKGIEQNEEKKKINEKDDDIINGTGRIVTIKNTIQGFDTKFIDELKIGYQIILKNPNSLQIEKKTVTSILSNKTVLVDEEFSNDICTACKYYINKKVASLNEKKKKKKKDGNISNSESYSDNETLKYAKVLKDKPKHDVIKIRQKVGLWSYKLVDKKIKGNLTNEQKLDERVKSGRDKFCW</sequence>
<feature type="region of interest" description="Disordered" evidence="1">
    <location>
        <begin position="1"/>
        <end position="48"/>
    </location>
</feature>
<dbReference type="OMA" id="AHIGVEY"/>
<evidence type="ECO:0000313" key="4">
    <source>
        <dbReference type="Proteomes" id="UP000072874"/>
    </source>
</evidence>
<evidence type="ECO:0000313" key="2">
    <source>
        <dbReference type="EMBL" id="CDU17218.1"/>
    </source>
</evidence>
<dbReference type="OrthoDB" id="311468at2759"/>
<reference evidence="2" key="3">
    <citation type="submission" date="2014-05" db="EMBL/GenBank/DDBJ databases">
        <authorList>
            <person name="Aslett A.Martin."/>
            <person name="De Silva Nishadi"/>
        </authorList>
    </citation>
    <scope>NUCLEOTIDE SEQUENCE</scope>
    <source>
        <strain evidence="2">YM</strain>
    </source>
</reference>
<dbReference type="EMBL" id="LM993661">
    <property type="protein sequence ID" value="VTZ76375.1"/>
    <property type="molecule type" value="Genomic_DNA"/>
</dbReference>
<dbReference type="Proteomes" id="UP000072904">
    <property type="component" value="Chromosome 7"/>
</dbReference>
<reference evidence="4 5" key="1">
    <citation type="journal article" date="2014" name="BMC Biol.">
        <title>A comprehensive evaluation of rodent malaria parasite genomes and gene expression.</title>
        <authorList>
            <person name="Otto T.D."/>
            <person name="Bohme U."/>
            <person name="Jackson A.P."/>
            <person name="Hunt M."/>
            <person name="Franke-Fayard B."/>
            <person name="Hoeijmakers W.A."/>
            <person name="Religa A.A."/>
            <person name="Robertson L."/>
            <person name="Sanders M."/>
            <person name="Ogun S.A."/>
            <person name="Cunningham D."/>
            <person name="Erhart A."/>
            <person name="Billker O."/>
            <person name="Khan S.M."/>
            <person name="Stunnenberg H.G."/>
            <person name="Langhorne J."/>
            <person name="Holder A.A."/>
            <person name="Waters A.P."/>
            <person name="Newbold C.I."/>
            <person name="Pain A."/>
            <person name="Berriman M."/>
            <person name="Janse C.J."/>
        </authorList>
    </citation>
    <scope>NUCLEOTIDE SEQUENCE [LARGE SCALE GENOMIC DNA]</scope>
    <source>
        <strain evidence="3 4">17X</strain>
        <strain evidence="2 5">YM</strain>
    </source>
</reference>
<feature type="compositionally biased region" description="Basic and acidic residues" evidence="1">
    <location>
        <begin position="27"/>
        <end position="48"/>
    </location>
</feature>
<dbReference type="GeneID" id="3789202"/>
<dbReference type="VEuPathDB" id="PlasmoDB:PYYM_0709700"/>
<accession>A0A077Y3F9</accession>
<reference evidence="3" key="2">
    <citation type="submission" date="2014-05" db="EMBL/GenBank/DDBJ databases">
        <authorList>
            <person name="Aslett M.A."/>
            <person name="De Silva N."/>
        </authorList>
    </citation>
    <scope>NUCLEOTIDE SEQUENCE</scope>
    <source>
        <strain evidence="3">17X</strain>
    </source>
</reference>
<gene>
    <name evidence="3" type="ORF">PY17X_0709800</name>
    <name evidence="2" type="ORF">PYYM_0709700</name>
</gene>
<dbReference type="KEGG" id="pyo:PY17X_0709800"/>
<dbReference type="AlphaFoldDB" id="A0A077Y3F9"/>
<feature type="compositionally biased region" description="Basic residues" evidence="1">
    <location>
        <begin position="13"/>
        <end position="26"/>
    </location>
</feature>
<dbReference type="VEuPathDB" id="PlasmoDB:Py17XNL_000704187"/>
<evidence type="ECO:0000256" key="1">
    <source>
        <dbReference type="SAM" id="MobiDB-lite"/>
    </source>
</evidence>
<protein>
    <submittedName>
        <fullName evidence="2">Uncharacterized protein</fullName>
    </submittedName>
</protein>
<dbReference type="EMBL" id="LK934635">
    <property type="protein sequence ID" value="CDU17218.1"/>
    <property type="molecule type" value="Genomic_DNA"/>
</dbReference>
<dbReference type="VEuPathDB" id="PlasmoDB:PY03687"/>
<dbReference type="RefSeq" id="XP_723877.1">
    <property type="nucleotide sequence ID" value="XM_718784.2"/>
</dbReference>
<organism evidence="2 5">
    <name type="scientific">Plasmodium yoelii</name>
    <dbReference type="NCBI Taxonomy" id="5861"/>
    <lineage>
        <taxon>Eukaryota</taxon>
        <taxon>Sar</taxon>
        <taxon>Alveolata</taxon>
        <taxon>Apicomplexa</taxon>
        <taxon>Aconoidasida</taxon>
        <taxon>Haemosporida</taxon>
        <taxon>Plasmodiidae</taxon>
        <taxon>Plasmodium</taxon>
        <taxon>Plasmodium (Vinckeia)</taxon>
    </lineage>
</organism>
<dbReference type="Proteomes" id="UP000072874">
    <property type="component" value="Chromosome 7"/>
</dbReference>
<proteinExistence type="predicted"/>
<name>A0A077Y3F9_PLAYE</name>
<reference evidence="3" key="4">
    <citation type="submission" date="2019-05" db="EMBL/GenBank/DDBJ databases">
        <authorList>
            <consortium name="Pathogen Informatics"/>
        </authorList>
    </citation>
    <scope>NUCLEOTIDE SEQUENCE</scope>
    <source>
        <strain evidence="3">17X</strain>
    </source>
</reference>
<evidence type="ECO:0000313" key="5">
    <source>
        <dbReference type="Proteomes" id="UP000072904"/>
    </source>
</evidence>
<dbReference type="VEuPathDB" id="PlasmoDB:PY17X_0709800"/>
<evidence type="ECO:0000313" key="3">
    <source>
        <dbReference type="EMBL" id="VTZ76375.1"/>
    </source>
</evidence>